<dbReference type="Proteomes" id="UP001151760">
    <property type="component" value="Unassembled WGS sequence"/>
</dbReference>
<dbReference type="EMBL" id="BQNB010020424">
    <property type="protein sequence ID" value="GJT95807.1"/>
    <property type="molecule type" value="Genomic_DNA"/>
</dbReference>
<gene>
    <name evidence="2" type="ORF">Tco_1091325</name>
</gene>
<comment type="caution">
    <text evidence="2">The sequence shown here is derived from an EMBL/GenBank/DDBJ whole genome shotgun (WGS) entry which is preliminary data.</text>
</comment>
<sequence length="223" mass="25225">MDPSSSKTCLGENVIEISSDKGEGHGDWNSPNFQDTTNSGGKKEVTAMVFHKMETKEISDIFVDPCFVNGLEAYDGEINLGIEKNMISNEFAMKLCLEHEVKRGNKVVNKELIVALREEIYFVKFLINPKKDDVEPGVGFGRSFLRLTKAIADFGPSMSTGTTLTQEEAEREALAISIYKRYSILDEERPIIETMDYSDKYKKILDEICVDKRKLDGMNKEEE</sequence>
<evidence type="ECO:0000313" key="2">
    <source>
        <dbReference type="EMBL" id="GJT95807.1"/>
    </source>
</evidence>
<reference evidence="2" key="2">
    <citation type="submission" date="2022-01" db="EMBL/GenBank/DDBJ databases">
        <authorList>
            <person name="Yamashiro T."/>
            <person name="Shiraishi A."/>
            <person name="Satake H."/>
            <person name="Nakayama K."/>
        </authorList>
    </citation>
    <scope>NUCLEOTIDE SEQUENCE</scope>
</reference>
<evidence type="ECO:0000313" key="3">
    <source>
        <dbReference type="Proteomes" id="UP001151760"/>
    </source>
</evidence>
<evidence type="ECO:0000256" key="1">
    <source>
        <dbReference type="SAM" id="MobiDB-lite"/>
    </source>
</evidence>
<protein>
    <submittedName>
        <fullName evidence="2">Uncharacterized protein</fullName>
    </submittedName>
</protein>
<keyword evidence="3" id="KW-1185">Reference proteome</keyword>
<accession>A0ABQ5I6N8</accession>
<name>A0ABQ5I6N8_9ASTR</name>
<organism evidence="2 3">
    <name type="scientific">Tanacetum coccineum</name>
    <dbReference type="NCBI Taxonomy" id="301880"/>
    <lineage>
        <taxon>Eukaryota</taxon>
        <taxon>Viridiplantae</taxon>
        <taxon>Streptophyta</taxon>
        <taxon>Embryophyta</taxon>
        <taxon>Tracheophyta</taxon>
        <taxon>Spermatophyta</taxon>
        <taxon>Magnoliopsida</taxon>
        <taxon>eudicotyledons</taxon>
        <taxon>Gunneridae</taxon>
        <taxon>Pentapetalae</taxon>
        <taxon>asterids</taxon>
        <taxon>campanulids</taxon>
        <taxon>Asterales</taxon>
        <taxon>Asteraceae</taxon>
        <taxon>Asteroideae</taxon>
        <taxon>Anthemideae</taxon>
        <taxon>Anthemidinae</taxon>
        <taxon>Tanacetum</taxon>
    </lineage>
</organism>
<feature type="compositionally biased region" description="Polar residues" evidence="1">
    <location>
        <begin position="29"/>
        <end position="40"/>
    </location>
</feature>
<feature type="region of interest" description="Disordered" evidence="1">
    <location>
        <begin position="18"/>
        <end position="40"/>
    </location>
</feature>
<reference evidence="2" key="1">
    <citation type="journal article" date="2022" name="Int. J. Mol. Sci.">
        <title>Draft Genome of Tanacetum Coccineum: Genomic Comparison of Closely Related Tanacetum-Family Plants.</title>
        <authorList>
            <person name="Yamashiro T."/>
            <person name="Shiraishi A."/>
            <person name="Nakayama K."/>
            <person name="Satake H."/>
        </authorList>
    </citation>
    <scope>NUCLEOTIDE SEQUENCE</scope>
</reference>
<proteinExistence type="predicted"/>